<dbReference type="SMART" id="SM00346">
    <property type="entry name" value="HTH_ICLR"/>
    <property type="match status" value="1"/>
</dbReference>
<proteinExistence type="predicted"/>
<gene>
    <name evidence="2" type="ORF">KY084_15865</name>
</gene>
<dbReference type="EMBL" id="JAHWZX010000024">
    <property type="protein sequence ID" value="MBW4332329.1"/>
    <property type="molecule type" value="Genomic_DNA"/>
</dbReference>
<dbReference type="RefSeq" id="WP_219239431.1">
    <property type="nucleotide sequence ID" value="NZ_JAHWZX010000024.1"/>
</dbReference>
<dbReference type="Proteomes" id="UP001197214">
    <property type="component" value="Unassembled WGS sequence"/>
</dbReference>
<dbReference type="InterPro" id="IPR005471">
    <property type="entry name" value="Tscrpt_reg_IclR_N"/>
</dbReference>
<name>A0ABS6XR16_9SPHN</name>
<keyword evidence="3" id="KW-1185">Reference proteome</keyword>
<evidence type="ECO:0000313" key="3">
    <source>
        <dbReference type="Proteomes" id="UP001197214"/>
    </source>
</evidence>
<accession>A0ABS6XR16</accession>
<dbReference type="PROSITE" id="PS51077">
    <property type="entry name" value="HTH_ICLR"/>
    <property type="match status" value="1"/>
</dbReference>
<evidence type="ECO:0000259" key="1">
    <source>
        <dbReference type="PROSITE" id="PS51077"/>
    </source>
</evidence>
<dbReference type="InterPro" id="IPR050707">
    <property type="entry name" value="HTH_MetabolicPath_Reg"/>
</dbReference>
<organism evidence="2 3">
    <name type="scientific">Stakelama flava</name>
    <dbReference type="NCBI Taxonomy" id="2860338"/>
    <lineage>
        <taxon>Bacteria</taxon>
        <taxon>Pseudomonadati</taxon>
        <taxon>Pseudomonadota</taxon>
        <taxon>Alphaproteobacteria</taxon>
        <taxon>Sphingomonadales</taxon>
        <taxon>Sphingomonadaceae</taxon>
        <taxon>Stakelama</taxon>
    </lineage>
</organism>
<protein>
    <submittedName>
        <fullName evidence="2">Helix-turn-helix domain-containing protein</fullName>
    </submittedName>
</protein>
<evidence type="ECO:0000313" key="2">
    <source>
        <dbReference type="EMBL" id="MBW4332329.1"/>
    </source>
</evidence>
<reference evidence="2 3" key="1">
    <citation type="submission" date="2021-07" db="EMBL/GenBank/DDBJ databases">
        <title>Stakelama flava sp. nov., a novel endophytic bacterium isolated from branch of Kandelia candel.</title>
        <authorList>
            <person name="Tuo L."/>
        </authorList>
    </citation>
    <scope>NUCLEOTIDE SEQUENCE [LARGE SCALE GENOMIC DNA]</scope>
    <source>
        <strain evidence="2 3">CBK3Z-3</strain>
    </source>
</reference>
<comment type="caution">
    <text evidence="2">The sequence shown here is derived from an EMBL/GenBank/DDBJ whole genome shotgun (WGS) entry which is preliminary data.</text>
</comment>
<sequence>MTNNFQDEVAPAKDIGGDLPPAIKSAERALRIIEFFAEIRRSARANEIASRLNIPQSSTSMLLNSLVRLGYLDIDYATHSYIPTLRVAMLGAWMDTGPFRDGTMLSMLERTAEETGFVVSLSQRNNIYIRYLHVIQAKGPTPHVSLALRRYAVWSSAGIATLISAPDNLIKRLVLTTRAEDDAFVGRINLAEVLEFVHGAEREGYFFSKEMVTAGTGSLSMPLPPSLTGHETTLAFTIGGNIAPLTERLEEMLDRMKASIRELRESLS</sequence>
<dbReference type="PANTHER" id="PTHR30136:SF35">
    <property type="entry name" value="HTH-TYPE TRANSCRIPTIONAL REGULATOR RV1719"/>
    <property type="match status" value="1"/>
</dbReference>
<dbReference type="PANTHER" id="PTHR30136">
    <property type="entry name" value="HELIX-TURN-HELIX TRANSCRIPTIONAL REGULATOR, ICLR FAMILY"/>
    <property type="match status" value="1"/>
</dbReference>
<feature type="domain" description="HTH iclR-type" evidence="1">
    <location>
        <begin position="23"/>
        <end position="85"/>
    </location>
</feature>
<dbReference type="Pfam" id="PF09339">
    <property type="entry name" value="HTH_IclR"/>
    <property type="match status" value="1"/>
</dbReference>